<evidence type="ECO:0000313" key="10">
    <source>
        <dbReference type="Proteomes" id="UP001387364"/>
    </source>
</evidence>
<organism evidence="9 10">
    <name type="scientific">Bacillus kandeliae</name>
    <dbReference type="NCBI Taxonomy" id="3129297"/>
    <lineage>
        <taxon>Bacteria</taxon>
        <taxon>Bacillati</taxon>
        <taxon>Bacillota</taxon>
        <taxon>Bacilli</taxon>
        <taxon>Bacillales</taxon>
        <taxon>Bacillaceae</taxon>
        <taxon>Bacillus</taxon>
    </lineage>
</organism>
<keyword evidence="5" id="KW-0573">Peptidoglycan synthesis</keyword>
<feature type="transmembrane region" description="Helical" evidence="8">
    <location>
        <begin position="306"/>
        <end position="330"/>
    </location>
</feature>
<dbReference type="Proteomes" id="UP001387364">
    <property type="component" value="Chromosome"/>
</dbReference>
<dbReference type="PANTHER" id="PTHR47019">
    <property type="entry name" value="LIPID II FLIPPASE MURJ"/>
    <property type="match status" value="1"/>
</dbReference>
<evidence type="ECO:0000256" key="2">
    <source>
        <dbReference type="ARBA" id="ARBA00022475"/>
    </source>
</evidence>
<feature type="transmembrane region" description="Helical" evidence="8">
    <location>
        <begin position="400"/>
        <end position="422"/>
    </location>
</feature>
<dbReference type="InterPro" id="IPR051050">
    <property type="entry name" value="Lipid_II_flippase_MurJ/MviN"/>
</dbReference>
<feature type="transmembrane region" description="Helical" evidence="8">
    <location>
        <begin position="342"/>
        <end position="363"/>
    </location>
</feature>
<name>A0ABZ2NAG0_9BACI</name>
<evidence type="ECO:0000256" key="8">
    <source>
        <dbReference type="SAM" id="Phobius"/>
    </source>
</evidence>
<proteinExistence type="predicted"/>
<dbReference type="RefSeq" id="WP_338754546.1">
    <property type="nucleotide sequence ID" value="NZ_CP147404.1"/>
</dbReference>
<evidence type="ECO:0000256" key="5">
    <source>
        <dbReference type="ARBA" id="ARBA00022984"/>
    </source>
</evidence>
<feature type="transmembrane region" description="Helical" evidence="8">
    <location>
        <begin position="123"/>
        <end position="147"/>
    </location>
</feature>
<dbReference type="PANTHER" id="PTHR47019:SF1">
    <property type="entry name" value="LIPID II FLIPPASE MURJ"/>
    <property type="match status" value="1"/>
</dbReference>
<protein>
    <submittedName>
        <fullName evidence="9">Lipid II flippase MurJ</fullName>
    </submittedName>
</protein>
<keyword evidence="6 8" id="KW-1133">Transmembrane helix</keyword>
<feature type="transmembrane region" description="Helical" evidence="8">
    <location>
        <begin position="42"/>
        <end position="65"/>
    </location>
</feature>
<feature type="transmembrane region" description="Helical" evidence="8">
    <location>
        <begin position="434"/>
        <end position="453"/>
    </location>
</feature>
<feature type="transmembrane region" description="Helical" evidence="8">
    <location>
        <begin position="465"/>
        <end position="489"/>
    </location>
</feature>
<reference evidence="9 10" key="1">
    <citation type="submission" date="2024-02" db="EMBL/GenBank/DDBJ databases">
        <title>Seven novel Bacillus-like species.</title>
        <authorList>
            <person name="Liu G."/>
        </authorList>
    </citation>
    <scope>NUCLEOTIDE SEQUENCE [LARGE SCALE GENOMIC DNA]</scope>
    <source>
        <strain evidence="9 10">FJAT-52991</strain>
    </source>
</reference>
<keyword evidence="4" id="KW-0133">Cell shape</keyword>
<evidence type="ECO:0000313" key="9">
    <source>
        <dbReference type="EMBL" id="WXB94723.1"/>
    </source>
</evidence>
<dbReference type="InterPro" id="IPR004268">
    <property type="entry name" value="MurJ"/>
</dbReference>
<evidence type="ECO:0000256" key="1">
    <source>
        <dbReference type="ARBA" id="ARBA00004651"/>
    </source>
</evidence>
<keyword evidence="3 8" id="KW-0812">Transmembrane</keyword>
<feature type="transmembrane region" description="Helical" evidence="8">
    <location>
        <begin position="375"/>
        <end position="394"/>
    </location>
</feature>
<evidence type="ECO:0000256" key="7">
    <source>
        <dbReference type="ARBA" id="ARBA00023136"/>
    </source>
</evidence>
<feature type="transmembrane region" description="Helical" evidence="8">
    <location>
        <begin position="224"/>
        <end position="244"/>
    </location>
</feature>
<keyword evidence="2" id="KW-1003">Cell membrane</keyword>
<comment type="subcellular location">
    <subcellularLocation>
        <location evidence="1">Cell membrane</location>
        <topology evidence="1">Multi-pass membrane protein</topology>
    </subcellularLocation>
</comment>
<evidence type="ECO:0000256" key="4">
    <source>
        <dbReference type="ARBA" id="ARBA00022960"/>
    </source>
</evidence>
<sequence>MTKFKKTALWTMILALVLKLSGLVRESIIVKEFGPSAEMAGYSIAFSFITVVIAMIATGFNNVFLPIYIKRKHEGIDLTDQNANGLLNRIIVIFVIISIVGWYGSPWFVPLIFPRMSAAAEPIAVHITQIFFMFMVFIALSALLDSYLQSRRIFVPSQIAKLLATLLAALFAVFFSDAWGIYAVAYGFVTGTVLGVLLQTLYLEKSDYQWKPELTIEPDFRKAFMILLIPSLLNSAVGQVNVLVNKSFASGTFDEAVTYLNNASMVTSIPNAIYATTLVTIFFTLMSEQTADEKAFKDTFFKGMEISLVILLPVAVGLALVGDAAISFIFEGEKFTAKHTDQTYMALLWYAPTIVFQGMQLILSKSMYARGKTSVVFRISVTTIFLNLMLNWMLVDKFGYLSLAFSASMVSIYFFILSMLVVYKDLGLAELRRFFHMCWRVLIPTMIMGFIVWEAKMILPMEDWYSLFQLAILALIGVVVYVVSLRWIYPIGFNRLVGFMRKRK</sequence>
<dbReference type="Pfam" id="PF03023">
    <property type="entry name" value="MurJ"/>
    <property type="match status" value="1"/>
</dbReference>
<feature type="transmembrane region" description="Helical" evidence="8">
    <location>
        <begin position="264"/>
        <end position="285"/>
    </location>
</feature>
<gene>
    <name evidence="9" type="ORF">WDJ61_08890</name>
</gene>
<keyword evidence="7 8" id="KW-0472">Membrane</keyword>
<evidence type="ECO:0000256" key="3">
    <source>
        <dbReference type="ARBA" id="ARBA00022692"/>
    </source>
</evidence>
<accession>A0ABZ2NAG0</accession>
<keyword evidence="10" id="KW-1185">Reference proteome</keyword>
<feature type="transmembrane region" description="Helical" evidence="8">
    <location>
        <begin position="86"/>
        <end position="103"/>
    </location>
</feature>
<evidence type="ECO:0000256" key="6">
    <source>
        <dbReference type="ARBA" id="ARBA00022989"/>
    </source>
</evidence>
<dbReference type="EMBL" id="CP147404">
    <property type="protein sequence ID" value="WXB94723.1"/>
    <property type="molecule type" value="Genomic_DNA"/>
</dbReference>
<feature type="transmembrane region" description="Helical" evidence="8">
    <location>
        <begin position="181"/>
        <end position="203"/>
    </location>
</feature>
<feature type="transmembrane region" description="Helical" evidence="8">
    <location>
        <begin position="159"/>
        <end position="175"/>
    </location>
</feature>